<evidence type="ECO:0000256" key="3">
    <source>
        <dbReference type="SAM" id="SignalP"/>
    </source>
</evidence>
<dbReference type="GO" id="GO:0009644">
    <property type="term" value="P:response to high light intensity"/>
    <property type="evidence" value="ECO:0007669"/>
    <property type="project" value="InterPro"/>
</dbReference>
<evidence type="ECO:0000313" key="6">
    <source>
        <dbReference type="Proteomes" id="UP001153069"/>
    </source>
</evidence>
<dbReference type="GO" id="GO:0005509">
    <property type="term" value="F:calcium ion binding"/>
    <property type="evidence" value="ECO:0007669"/>
    <property type="project" value="InterPro"/>
</dbReference>
<dbReference type="OrthoDB" id="26525at2759"/>
<evidence type="ECO:0000256" key="2">
    <source>
        <dbReference type="SAM" id="MobiDB-lite"/>
    </source>
</evidence>
<feature type="domain" description="EF-hand" evidence="4">
    <location>
        <begin position="133"/>
        <end position="168"/>
    </location>
</feature>
<dbReference type="PROSITE" id="PS50222">
    <property type="entry name" value="EF_HAND_2"/>
    <property type="match status" value="2"/>
</dbReference>
<dbReference type="InterPro" id="IPR037497">
    <property type="entry name" value="PGR5"/>
</dbReference>
<organism evidence="5 6">
    <name type="scientific">Seminavis robusta</name>
    <dbReference type="NCBI Taxonomy" id="568900"/>
    <lineage>
        <taxon>Eukaryota</taxon>
        <taxon>Sar</taxon>
        <taxon>Stramenopiles</taxon>
        <taxon>Ochrophyta</taxon>
        <taxon>Bacillariophyta</taxon>
        <taxon>Bacillariophyceae</taxon>
        <taxon>Bacillariophycidae</taxon>
        <taxon>Naviculales</taxon>
        <taxon>Naviculaceae</taxon>
        <taxon>Seminavis</taxon>
    </lineage>
</organism>
<dbReference type="EMBL" id="CAICTM010000005">
    <property type="protein sequence ID" value="CAB9496458.1"/>
    <property type="molecule type" value="Genomic_DNA"/>
</dbReference>
<dbReference type="PANTHER" id="PTHR35709">
    <property type="entry name" value="PROTEIN PROTON GRADIENT REGULATION 5, CHLOROPLASTIC"/>
    <property type="match status" value="1"/>
</dbReference>
<dbReference type="InterPro" id="IPR018247">
    <property type="entry name" value="EF_Hand_1_Ca_BS"/>
</dbReference>
<keyword evidence="3" id="KW-0732">Signal</keyword>
<evidence type="ECO:0000259" key="4">
    <source>
        <dbReference type="PROSITE" id="PS50222"/>
    </source>
</evidence>
<dbReference type="Gene3D" id="1.10.238.10">
    <property type="entry name" value="EF-hand"/>
    <property type="match status" value="1"/>
</dbReference>
<proteinExistence type="predicted"/>
<accession>A0A9N8D4W2</accession>
<protein>
    <recommendedName>
        <fullName evidence="4">EF-hand domain-containing protein</fullName>
    </recommendedName>
</protein>
<dbReference type="SUPFAM" id="SSF47473">
    <property type="entry name" value="EF-hand"/>
    <property type="match status" value="1"/>
</dbReference>
<reference evidence="5" key="1">
    <citation type="submission" date="2020-06" db="EMBL/GenBank/DDBJ databases">
        <authorList>
            <consortium name="Plant Systems Biology data submission"/>
        </authorList>
    </citation>
    <scope>NUCLEOTIDE SEQUENCE</scope>
    <source>
        <strain evidence="5">D6</strain>
    </source>
</reference>
<name>A0A9N8D4W2_9STRA</name>
<gene>
    <name evidence="5" type="ORF">SEMRO_5_G004320.1</name>
</gene>
<dbReference type="Proteomes" id="UP001153069">
    <property type="component" value="Unassembled WGS sequence"/>
</dbReference>
<dbReference type="InterPro" id="IPR002048">
    <property type="entry name" value="EF_hand_dom"/>
</dbReference>
<dbReference type="CDD" id="cd00051">
    <property type="entry name" value="EFh"/>
    <property type="match status" value="1"/>
</dbReference>
<feature type="chain" id="PRO_5040374359" description="EF-hand domain-containing protein" evidence="3">
    <location>
        <begin position="17"/>
        <end position="222"/>
    </location>
</feature>
<feature type="signal peptide" evidence="3">
    <location>
        <begin position="1"/>
        <end position="16"/>
    </location>
</feature>
<dbReference type="InterPro" id="IPR011992">
    <property type="entry name" value="EF-hand-dom_pair"/>
</dbReference>
<comment type="caution">
    <text evidence="5">The sequence shown here is derived from an EMBL/GenBank/DDBJ whole genome shotgun (WGS) entry which is preliminary data.</text>
</comment>
<feature type="domain" description="EF-hand" evidence="4">
    <location>
        <begin position="170"/>
        <end position="205"/>
    </location>
</feature>
<evidence type="ECO:0000256" key="1">
    <source>
        <dbReference type="ARBA" id="ARBA00022837"/>
    </source>
</evidence>
<dbReference type="GO" id="GO:0009773">
    <property type="term" value="P:photosynthetic electron transport in photosystem I"/>
    <property type="evidence" value="ECO:0007669"/>
    <property type="project" value="InterPro"/>
</dbReference>
<sequence>MIRSLTLFTMASSAMAFQVALPTKTPAMALQMSSEPFPYYASLADTSNTLVEEAANEIALSEEPAPKAEAPKPKTAAPKKKKGPVHKEGVLSPMVMFVRGFLGDELLNKVRGKAISIHSGVIGNFVETSDSVFGDAVLRSLFHLADKDGNGTICEAELQEAMQSLGFDWLQAKQVAGIFKRADADESGTIDMDEWVKEAPKTLRTNLVKLAKKNGNDMGLLS</sequence>
<keyword evidence="6" id="KW-1185">Reference proteome</keyword>
<dbReference type="Pfam" id="PF13499">
    <property type="entry name" value="EF-hand_7"/>
    <property type="match status" value="1"/>
</dbReference>
<keyword evidence="1" id="KW-0106">Calcium</keyword>
<evidence type="ECO:0000313" key="5">
    <source>
        <dbReference type="EMBL" id="CAB9496458.1"/>
    </source>
</evidence>
<dbReference type="SMART" id="SM00054">
    <property type="entry name" value="EFh"/>
    <property type="match status" value="2"/>
</dbReference>
<dbReference type="PROSITE" id="PS00018">
    <property type="entry name" value="EF_HAND_1"/>
    <property type="match status" value="2"/>
</dbReference>
<dbReference type="PANTHER" id="PTHR35709:SF1">
    <property type="entry name" value="PROTEIN PROTON GRADIENT REGULATION 5, CHLOROPLASTIC"/>
    <property type="match status" value="1"/>
</dbReference>
<feature type="region of interest" description="Disordered" evidence="2">
    <location>
        <begin position="60"/>
        <end position="85"/>
    </location>
</feature>
<dbReference type="AlphaFoldDB" id="A0A9N8D4W2"/>